<gene>
    <name evidence="1" type="ORF">EAG_00180</name>
</gene>
<keyword evidence="2" id="KW-1185">Reference proteome</keyword>
<feature type="non-terminal residue" evidence="1">
    <location>
        <position position="42"/>
    </location>
</feature>
<name>E2AC87_CAMFO</name>
<accession>E2AC87</accession>
<dbReference type="Proteomes" id="UP000000311">
    <property type="component" value="Unassembled WGS sequence"/>
</dbReference>
<dbReference type="InParanoid" id="E2AC87"/>
<proteinExistence type="predicted"/>
<dbReference type="AlphaFoldDB" id="E2AC87"/>
<protein>
    <submittedName>
        <fullName evidence="1">Uncharacterized protein</fullName>
    </submittedName>
</protein>
<feature type="non-terminal residue" evidence="1">
    <location>
        <position position="1"/>
    </location>
</feature>
<evidence type="ECO:0000313" key="1">
    <source>
        <dbReference type="EMBL" id="EFN68952.1"/>
    </source>
</evidence>
<organism evidence="2">
    <name type="scientific">Camponotus floridanus</name>
    <name type="common">Florida carpenter ant</name>
    <dbReference type="NCBI Taxonomy" id="104421"/>
    <lineage>
        <taxon>Eukaryota</taxon>
        <taxon>Metazoa</taxon>
        <taxon>Ecdysozoa</taxon>
        <taxon>Arthropoda</taxon>
        <taxon>Hexapoda</taxon>
        <taxon>Insecta</taxon>
        <taxon>Pterygota</taxon>
        <taxon>Neoptera</taxon>
        <taxon>Endopterygota</taxon>
        <taxon>Hymenoptera</taxon>
        <taxon>Apocrita</taxon>
        <taxon>Aculeata</taxon>
        <taxon>Formicoidea</taxon>
        <taxon>Formicidae</taxon>
        <taxon>Formicinae</taxon>
        <taxon>Camponotus</taxon>
    </lineage>
</organism>
<reference evidence="1 2" key="1">
    <citation type="journal article" date="2010" name="Science">
        <title>Genomic comparison of the ants Camponotus floridanus and Harpegnathos saltator.</title>
        <authorList>
            <person name="Bonasio R."/>
            <person name="Zhang G."/>
            <person name="Ye C."/>
            <person name="Mutti N.S."/>
            <person name="Fang X."/>
            <person name="Qin N."/>
            <person name="Donahue G."/>
            <person name="Yang P."/>
            <person name="Li Q."/>
            <person name="Li C."/>
            <person name="Zhang P."/>
            <person name="Huang Z."/>
            <person name="Berger S.L."/>
            <person name="Reinberg D."/>
            <person name="Wang J."/>
            <person name="Liebig J."/>
        </authorList>
    </citation>
    <scope>NUCLEOTIDE SEQUENCE [LARGE SCALE GENOMIC DNA]</scope>
    <source>
        <strain evidence="2">C129</strain>
    </source>
</reference>
<sequence length="42" mass="4661">VKEKVDIKKLDVGITKLKKGNKGSIILGCESESEMEKLRDTV</sequence>
<evidence type="ECO:0000313" key="2">
    <source>
        <dbReference type="Proteomes" id="UP000000311"/>
    </source>
</evidence>
<dbReference type="EMBL" id="GL438452">
    <property type="protein sequence ID" value="EFN68952.1"/>
    <property type="molecule type" value="Genomic_DNA"/>
</dbReference>